<dbReference type="EMBL" id="OOIL02000779">
    <property type="protein sequence ID" value="VFQ69364.1"/>
    <property type="molecule type" value="Genomic_DNA"/>
</dbReference>
<organism evidence="2 3">
    <name type="scientific">Cuscuta campestris</name>
    <dbReference type="NCBI Taxonomy" id="132261"/>
    <lineage>
        <taxon>Eukaryota</taxon>
        <taxon>Viridiplantae</taxon>
        <taxon>Streptophyta</taxon>
        <taxon>Embryophyta</taxon>
        <taxon>Tracheophyta</taxon>
        <taxon>Spermatophyta</taxon>
        <taxon>Magnoliopsida</taxon>
        <taxon>eudicotyledons</taxon>
        <taxon>Gunneridae</taxon>
        <taxon>Pentapetalae</taxon>
        <taxon>asterids</taxon>
        <taxon>lamiids</taxon>
        <taxon>Solanales</taxon>
        <taxon>Convolvulaceae</taxon>
        <taxon>Cuscuteae</taxon>
        <taxon>Cuscuta</taxon>
        <taxon>Cuscuta subgen. Grammica</taxon>
        <taxon>Cuscuta sect. Cleistogrammica</taxon>
    </lineage>
</organism>
<dbReference type="AlphaFoldDB" id="A0A484KYH9"/>
<evidence type="ECO:0000313" key="2">
    <source>
        <dbReference type="EMBL" id="VFQ69364.1"/>
    </source>
</evidence>
<gene>
    <name evidence="2" type="ORF">CCAM_LOCUS11140</name>
</gene>
<evidence type="ECO:0000313" key="3">
    <source>
        <dbReference type="Proteomes" id="UP000595140"/>
    </source>
</evidence>
<feature type="compositionally biased region" description="Acidic residues" evidence="1">
    <location>
        <begin position="72"/>
        <end position="96"/>
    </location>
</feature>
<evidence type="ECO:0008006" key="4">
    <source>
        <dbReference type="Google" id="ProtNLM"/>
    </source>
</evidence>
<keyword evidence="3" id="KW-1185">Reference proteome</keyword>
<evidence type="ECO:0000256" key="1">
    <source>
        <dbReference type="SAM" id="MobiDB-lite"/>
    </source>
</evidence>
<dbReference type="OrthoDB" id="696786at2759"/>
<protein>
    <recommendedName>
        <fullName evidence="4">Histone chaperone domain-containing protein</fullName>
    </recommendedName>
</protein>
<proteinExistence type="predicted"/>
<name>A0A484KYH9_9ASTE</name>
<feature type="compositionally biased region" description="Basic and acidic residues" evidence="1">
    <location>
        <begin position="182"/>
        <end position="194"/>
    </location>
</feature>
<sequence>MVEARNDEEECALPVKRKPDTDLLDIVTTESLNDDSSKKAKHEKFVAGVVSSNPDVKLIAEKSVSGVFCTVNDEEDEDDEEDYQAGEEAEVDDEFSSGEAENDRKGKAIASNYKGKGKLIEESFDDSESDSSSFESESGTDSESLSDDPLAEVDLDNILPSRTRRRNALPGFRIFPAAAGKAQHDSDGDDRSDA</sequence>
<accession>A0A484KYH9</accession>
<feature type="region of interest" description="Disordered" evidence="1">
    <location>
        <begin position="70"/>
        <end position="194"/>
    </location>
</feature>
<reference evidence="2 3" key="1">
    <citation type="submission" date="2018-04" db="EMBL/GenBank/DDBJ databases">
        <authorList>
            <person name="Vogel A."/>
        </authorList>
    </citation>
    <scope>NUCLEOTIDE SEQUENCE [LARGE SCALE GENOMIC DNA]</scope>
</reference>
<dbReference type="PANTHER" id="PTHR36899:SF3">
    <property type="entry name" value="F13K23.8 PROTEIN"/>
    <property type="match status" value="1"/>
</dbReference>
<dbReference type="PANTHER" id="PTHR36899">
    <property type="entry name" value="OS04G0395700 PROTEIN"/>
    <property type="match status" value="1"/>
</dbReference>
<dbReference type="Proteomes" id="UP000595140">
    <property type="component" value="Unassembled WGS sequence"/>
</dbReference>
<feature type="compositionally biased region" description="Acidic residues" evidence="1">
    <location>
        <begin position="138"/>
        <end position="155"/>
    </location>
</feature>